<dbReference type="STRING" id="679201.HMPREF9334_00312"/>
<dbReference type="HOGENOM" id="CLU_1320158_0_0_9"/>
<name>G5GM31_9FIRM</name>
<reference evidence="1 2" key="1">
    <citation type="submission" date="2011-08" db="EMBL/GenBank/DDBJ databases">
        <title>The Genome Sequence of Selenomonas infelix ATCC 43532.</title>
        <authorList>
            <consortium name="The Broad Institute Genome Sequencing Platform"/>
            <person name="Earl A."/>
            <person name="Ward D."/>
            <person name="Feldgarden M."/>
            <person name="Gevers D."/>
            <person name="Izard J."/>
            <person name="Blanton J.M."/>
            <person name="Baranova O.V."/>
            <person name="Dewhirst F.E."/>
            <person name="Young S.K."/>
            <person name="Zeng Q."/>
            <person name="Gargeya S."/>
            <person name="Fitzgerald M."/>
            <person name="Haas B."/>
            <person name="Abouelleil A."/>
            <person name="Alvarado L."/>
            <person name="Arachchi H.M."/>
            <person name="Berlin A."/>
            <person name="Brown A."/>
            <person name="Chapman S.B."/>
            <person name="Chen Z."/>
            <person name="Dunbar C."/>
            <person name="Freedman E."/>
            <person name="Gearin G."/>
            <person name="Gellesch M."/>
            <person name="Goldberg J."/>
            <person name="Griggs A."/>
            <person name="Gujja S."/>
            <person name="Heiman D."/>
            <person name="Howarth C."/>
            <person name="Larson L."/>
            <person name="Lui A."/>
            <person name="MacDonald P.J.P."/>
            <person name="Montmayeur A."/>
            <person name="Murphy C."/>
            <person name="Neiman D."/>
            <person name="Pearson M."/>
            <person name="Priest M."/>
            <person name="Roberts A."/>
            <person name="Saif S."/>
            <person name="Shea T."/>
            <person name="Shenoy N."/>
            <person name="Sisk P."/>
            <person name="Stolte C."/>
            <person name="Sykes S."/>
            <person name="Wortman J."/>
            <person name="Nusbaum C."/>
            <person name="Birren B."/>
        </authorList>
    </citation>
    <scope>NUCLEOTIDE SEQUENCE [LARGE SCALE GENOMIC DNA]</scope>
    <source>
        <strain evidence="1 2">ATCC 43532</strain>
    </source>
</reference>
<evidence type="ECO:0000313" key="2">
    <source>
        <dbReference type="Proteomes" id="UP000004129"/>
    </source>
</evidence>
<dbReference type="EMBL" id="ACZM01000003">
    <property type="protein sequence ID" value="EHG22276.1"/>
    <property type="molecule type" value="Genomic_DNA"/>
</dbReference>
<dbReference type="Proteomes" id="UP000004129">
    <property type="component" value="Unassembled WGS sequence"/>
</dbReference>
<dbReference type="AlphaFoldDB" id="G5GM31"/>
<dbReference type="RefSeq" id="WP_006691763.1">
    <property type="nucleotide sequence ID" value="NZ_JH376797.1"/>
</dbReference>
<comment type="caution">
    <text evidence="1">The sequence shown here is derived from an EMBL/GenBank/DDBJ whole genome shotgun (WGS) entry which is preliminary data.</text>
</comment>
<proteinExistence type="predicted"/>
<gene>
    <name evidence="1" type="ORF">HMPREF9334_00312</name>
</gene>
<keyword evidence="2" id="KW-1185">Reference proteome</keyword>
<protein>
    <submittedName>
        <fullName evidence="1">Uncharacterized protein</fullName>
    </submittedName>
</protein>
<organism evidence="1 2">
    <name type="scientific">Selenomonas infelix ATCC 43532</name>
    <dbReference type="NCBI Taxonomy" id="679201"/>
    <lineage>
        <taxon>Bacteria</taxon>
        <taxon>Bacillati</taxon>
        <taxon>Bacillota</taxon>
        <taxon>Negativicutes</taxon>
        <taxon>Selenomonadales</taxon>
        <taxon>Selenomonadaceae</taxon>
        <taxon>Selenomonas</taxon>
    </lineage>
</organism>
<sequence>MLIFMKNAKKFLDLKSDNEKFHALHYTDCRVYASNPYMMVWIDGAFGKGGAYDFLTGAELDAEMPDFAKVIPPVKDTSAYAIYSAAEIEELHTFLKGVVAMSAKRKDPLSVQLEWEPVIMAFKVREPKLQVQYDAASYAKNHPHDEHEKACANVKFLADIVGYFAQRKTEVRMYAPLRVSLQTPILFTAEGTGAVLSQRRDMTIYKRD</sequence>
<accession>G5GM31</accession>
<evidence type="ECO:0000313" key="1">
    <source>
        <dbReference type="EMBL" id="EHG22276.1"/>
    </source>
</evidence>
<dbReference type="PATRIC" id="fig|679201.3.peg.318"/>